<dbReference type="Gene3D" id="1.10.287.130">
    <property type="match status" value="1"/>
</dbReference>
<evidence type="ECO:0000256" key="1">
    <source>
        <dbReference type="ARBA" id="ARBA00000085"/>
    </source>
</evidence>
<evidence type="ECO:0000256" key="6">
    <source>
        <dbReference type="ARBA" id="ARBA00022692"/>
    </source>
</evidence>
<dbReference type="SUPFAM" id="SSF158472">
    <property type="entry name" value="HAMP domain-like"/>
    <property type="match status" value="1"/>
</dbReference>
<dbReference type="EMBL" id="JGYD01000025">
    <property type="protein sequence ID" value="KSV17195.1"/>
    <property type="molecule type" value="Genomic_DNA"/>
</dbReference>
<evidence type="ECO:0000256" key="10">
    <source>
        <dbReference type="ARBA" id="ARBA00023136"/>
    </source>
</evidence>
<evidence type="ECO:0000259" key="14">
    <source>
        <dbReference type="PROSITE" id="PS50885"/>
    </source>
</evidence>
<comment type="subcellular location">
    <subcellularLocation>
        <location evidence="2">Membrane</location>
    </subcellularLocation>
</comment>
<evidence type="ECO:0000256" key="8">
    <source>
        <dbReference type="ARBA" id="ARBA00022989"/>
    </source>
</evidence>
<dbReference type="Pfam" id="PF00672">
    <property type="entry name" value="HAMP"/>
    <property type="match status" value="1"/>
</dbReference>
<evidence type="ECO:0000256" key="2">
    <source>
        <dbReference type="ARBA" id="ARBA00004370"/>
    </source>
</evidence>
<dbReference type="PANTHER" id="PTHR45436">
    <property type="entry name" value="SENSOR HISTIDINE KINASE YKOH"/>
    <property type="match status" value="1"/>
</dbReference>
<dbReference type="CDD" id="cd00075">
    <property type="entry name" value="HATPase"/>
    <property type="match status" value="1"/>
</dbReference>
<evidence type="ECO:0000256" key="3">
    <source>
        <dbReference type="ARBA" id="ARBA00012438"/>
    </source>
</evidence>
<dbReference type="InterPro" id="IPR003661">
    <property type="entry name" value="HisK_dim/P_dom"/>
</dbReference>
<comment type="caution">
    <text evidence="15">The sequence shown here is derived from an EMBL/GenBank/DDBJ whole genome shotgun (WGS) entry which is preliminary data.</text>
</comment>
<dbReference type="OrthoDB" id="9800372at2"/>
<dbReference type="FunFam" id="3.30.565.10:FF:000006">
    <property type="entry name" value="Sensor histidine kinase WalK"/>
    <property type="match status" value="1"/>
</dbReference>
<keyword evidence="4" id="KW-0597">Phosphoprotein</keyword>
<keyword evidence="5" id="KW-0808">Transferase</keyword>
<feature type="chain" id="PRO_5006894116" description="histidine kinase" evidence="12">
    <location>
        <begin position="27"/>
        <end position="473"/>
    </location>
</feature>
<keyword evidence="6 11" id="KW-0812">Transmembrane</keyword>
<evidence type="ECO:0000313" key="15">
    <source>
        <dbReference type="EMBL" id="KSV17195.1"/>
    </source>
</evidence>
<feature type="domain" description="Histidine kinase" evidence="13">
    <location>
        <begin position="253"/>
        <end position="472"/>
    </location>
</feature>
<dbReference type="PATRIC" id="fig|61435.5.peg.1407"/>
<dbReference type="PANTHER" id="PTHR45436:SF5">
    <property type="entry name" value="SENSOR HISTIDINE KINASE TRCS"/>
    <property type="match status" value="1"/>
</dbReference>
<dbReference type="AlphaFoldDB" id="A0A0V8M086"/>
<dbReference type="PRINTS" id="PR00344">
    <property type="entry name" value="BCTRLSENSOR"/>
</dbReference>
<dbReference type="Gene3D" id="6.10.340.10">
    <property type="match status" value="1"/>
</dbReference>
<dbReference type="SUPFAM" id="SSF55874">
    <property type="entry name" value="ATPase domain of HSP90 chaperone/DNA topoisomerase II/histidine kinase"/>
    <property type="match status" value="1"/>
</dbReference>
<dbReference type="SUPFAM" id="SSF47384">
    <property type="entry name" value="Homodimeric domain of signal transducing histidine kinase"/>
    <property type="match status" value="1"/>
</dbReference>
<dbReference type="Pfam" id="PF00512">
    <property type="entry name" value="HisKA"/>
    <property type="match status" value="1"/>
</dbReference>
<protein>
    <recommendedName>
        <fullName evidence="3">histidine kinase</fullName>
        <ecNumber evidence="3">2.7.13.3</ecNumber>
    </recommendedName>
</protein>
<dbReference type="EC" id="2.7.13.3" evidence="3"/>
<accession>A0A0V8M086</accession>
<gene>
    <name evidence="15" type="ORF">DA01_07155</name>
</gene>
<dbReference type="SMART" id="SM00304">
    <property type="entry name" value="HAMP"/>
    <property type="match status" value="1"/>
</dbReference>
<feature type="signal peptide" evidence="12">
    <location>
        <begin position="1"/>
        <end position="26"/>
    </location>
</feature>
<dbReference type="SMART" id="SM00387">
    <property type="entry name" value="HATPase_c"/>
    <property type="match status" value="1"/>
</dbReference>
<evidence type="ECO:0000256" key="4">
    <source>
        <dbReference type="ARBA" id="ARBA00022553"/>
    </source>
</evidence>
<dbReference type="Gene3D" id="3.30.565.10">
    <property type="entry name" value="Histidine kinase-like ATPase, C-terminal domain"/>
    <property type="match status" value="1"/>
</dbReference>
<dbReference type="InterPro" id="IPR003660">
    <property type="entry name" value="HAMP_dom"/>
</dbReference>
<dbReference type="InterPro" id="IPR003594">
    <property type="entry name" value="HATPase_dom"/>
</dbReference>
<dbReference type="CDD" id="cd06225">
    <property type="entry name" value="HAMP"/>
    <property type="match status" value="1"/>
</dbReference>
<sequence length="473" mass="50709">MSRLSYKIFGALLLTVLLSVGLTSFAANQLTASQFRQYIIRGNTEFITSVESALGTYYAQYQGWDNVNGVLIQLLGSNGGRLVLSDASGLIVADTQNKWIGYQADEYSLSNGTLISISGTDAGYLYWIGSQGSGSGSGYGKGMQSGQNNSGNAAAGIISESQQQLLDEMNRSIWLSGGLAGLAALGLGLLLASQIIRPLKALSRSARRIAGGELSQRVKVDSRDELGELAESFNHMAQSLETNEQSRQRLLADIAHELRTPLTVIEGTVDGILDGVFEADAQHLTTIKEESATLTRLIKDLRDISLAESGKLKLEMTQLDIADIIRRQAKQASILAKDKSIALLSDIPANLSTVTGDATRLNQITANLLSNALRHTPAGGQISLSLKNMLYRDKPGIMVSITDNGEGIPPADLPHIFDRFYRVNTSRARSEGGSGLGLAIVKEMAEAHGGYVWAESSLGKGSTFNYWLPASHT</sequence>
<evidence type="ECO:0000256" key="7">
    <source>
        <dbReference type="ARBA" id="ARBA00022777"/>
    </source>
</evidence>
<dbReference type="GO" id="GO:0005886">
    <property type="term" value="C:plasma membrane"/>
    <property type="evidence" value="ECO:0007669"/>
    <property type="project" value="TreeGrafter"/>
</dbReference>
<keyword evidence="10 11" id="KW-0472">Membrane</keyword>
<evidence type="ECO:0000256" key="12">
    <source>
        <dbReference type="SAM" id="SignalP"/>
    </source>
</evidence>
<dbReference type="CDD" id="cd00082">
    <property type="entry name" value="HisKA"/>
    <property type="match status" value="1"/>
</dbReference>
<dbReference type="Pfam" id="PF02518">
    <property type="entry name" value="HATPase_c"/>
    <property type="match status" value="1"/>
</dbReference>
<keyword evidence="7" id="KW-0418">Kinase</keyword>
<reference evidence="15 16" key="1">
    <citation type="journal article" date="2015" name="Sci. Rep.">
        <title>A comparative genomics and reductive dehalogenase gene transcription study of two chloroethene-respiring bacteria, Dehalococcoides mccartyi strains MB and 11a.</title>
        <authorList>
            <person name="Low A."/>
            <person name="Shen Z."/>
            <person name="Cheng D."/>
            <person name="Rogers M.J."/>
            <person name="Lee P.K."/>
            <person name="He J."/>
        </authorList>
    </citation>
    <scope>NUCLEOTIDE SEQUENCE [LARGE SCALE GENOMIC DNA]</scope>
    <source>
        <strain evidence="15 16">MB</strain>
    </source>
</reference>
<feature type="transmembrane region" description="Helical" evidence="11">
    <location>
        <begin position="173"/>
        <end position="196"/>
    </location>
</feature>
<dbReference type="InterPro" id="IPR036890">
    <property type="entry name" value="HATPase_C_sf"/>
</dbReference>
<evidence type="ECO:0000256" key="11">
    <source>
        <dbReference type="SAM" id="Phobius"/>
    </source>
</evidence>
<dbReference type="RefSeq" id="WP_058292642.1">
    <property type="nucleotide sequence ID" value="NZ_JGYD01000025.1"/>
</dbReference>
<proteinExistence type="predicted"/>
<comment type="catalytic activity">
    <reaction evidence="1">
        <text>ATP + protein L-histidine = ADP + protein N-phospho-L-histidine.</text>
        <dbReference type="EC" id="2.7.13.3"/>
    </reaction>
</comment>
<dbReference type="InterPro" id="IPR050428">
    <property type="entry name" value="TCS_sensor_his_kinase"/>
</dbReference>
<dbReference type="SMART" id="SM00388">
    <property type="entry name" value="HisKA"/>
    <property type="match status" value="1"/>
</dbReference>
<dbReference type="PROSITE" id="PS50109">
    <property type="entry name" value="HIS_KIN"/>
    <property type="match status" value="1"/>
</dbReference>
<dbReference type="GO" id="GO:0000155">
    <property type="term" value="F:phosphorelay sensor kinase activity"/>
    <property type="evidence" value="ECO:0007669"/>
    <property type="project" value="InterPro"/>
</dbReference>
<dbReference type="PROSITE" id="PS50885">
    <property type="entry name" value="HAMP"/>
    <property type="match status" value="1"/>
</dbReference>
<dbReference type="InterPro" id="IPR004358">
    <property type="entry name" value="Sig_transdc_His_kin-like_C"/>
</dbReference>
<keyword evidence="8 11" id="KW-1133">Transmembrane helix</keyword>
<dbReference type="Proteomes" id="UP000053577">
    <property type="component" value="Unassembled WGS sequence"/>
</dbReference>
<evidence type="ECO:0000256" key="5">
    <source>
        <dbReference type="ARBA" id="ARBA00022679"/>
    </source>
</evidence>
<dbReference type="InterPro" id="IPR005467">
    <property type="entry name" value="His_kinase_dom"/>
</dbReference>
<name>A0A0V8M086_9CHLR</name>
<evidence type="ECO:0000259" key="13">
    <source>
        <dbReference type="PROSITE" id="PS50109"/>
    </source>
</evidence>
<feature type="domain" description="HAMP" evidence="14">
    <location>
        <begin position="193"/>
        <end position="245"/>
    </location>
</feature>
<evidence type="ECO:0000256" key="9">
    <source>
        <dbReference type="ARBA" id="ARBA00023012"/>
    </source>
</evidence>
<dbReference type="InterPro" id="IPR036097">
    <property type="entry name" value="HisK_dim/P_sf"/>
</dbReference>
<evidence type="ECO:0000313" key="16">
    <source>
        <dbReference type="Proteomes" id="UP000053577"/>
    </source>
</evidence>
<organism evidence="15 16">
    <name type="scientific">Dehalococcoides mccartyi</name>
    <dbReference type="NCBI Taxonomy" id="61435"/>
    <lineage>
        <taxon>Bacteria</taxon>
        <taxon>Bacillati</taxon>
        <taxon>Chloroflexota</taxon>
        <taxon>Dehalococcoidia</taxon>
        <taxon>Dehalococcoidales</taxon>
        <taxon>Dehalococcoidaceae</taxon>
        <taxon>Dehalococcoides</taxon>
    </lineage>
</organism>
<keyword evidence="9" id="KW-0902">Two-component regulatory system</keyword>
<keyword evidence="12" id="KW-0732">Signal</keyword>